<dbReference type="Proteomes" id="UP000606172">
    <property type="component" value="Unassembled WGS sequence"/>
</dbReference>
<feature type="transmembrane region" description="Helical" evidence="1">
    <location>
        <begin position="83"/>
        <end position="101"/>
    </location>
</feature>
<protein>
    <submittedName>
        <fullName evidence="2">Uncharacterized protein</fullName>
    </submittedName>
</protein>
<feature type="transmembrane region" description="Helical" evidence="1">
    <location>
        <begin position="58"/>
        <end position="76"/>
    </location>
</feature>
<feature type="transmembrane region" description="Helical" evidence="1">
    <location>
        <begin position="113"/>
        <end position="133"/>
    </location>
</feature>
<reference evidence="2" key="1">
    <citation type="submission" date="2021-01" db="EMBL/GenBank/DDBJ databases">
        <title>Whole genome shotgun sequence of Sinosporangium siamense NBRC 109515.</title>
        <authorList>
            <person name="Komaki H."/>
            <person name="Tamura T."/>
        </authorList>
    </citation>
    <scope>NUCLEOTIDE SEQUENCE</scope>
    <source>
        <strain evidence="2">NBRC 109515</strain>
    </source>
</reference>
<name>A0A919RK93_9ACTN</name>
<dbReference type="RefSeq" id="WP_204026908.1">
    <property type="nucleotide sequence ID" value="NZ_BOOW01000022.1"/>
</dbReference>
<feature type="transmembrane region" description="Helical" evidence="1">
    <location>
        <begin position="29"/>
        <end position="52"/>
    </location>
</feature>
<keyword evidence="3" id="KW-1185">Reference proteome</keyword>
<organism evidence="2 3">
    <name type="scientific">Sinosporangium siamense</name>
    <dbReference type="NCBI Taxonomy" id="1367973"/>
    <lineage>
        <taxon>Bacteria</taxon>
        <taxon>Bacillati</taxon>
        <taxon>Actinomycetota</taxon>
        <taxon>Actinomycetes</taxon>
        <taxon>Streptosporangiales</taxon>
        <taxon>Streptosporangiaceae</taxon>
        <taxon>Sinosporangium</taxon>
    </lineage>
</organism>
<dbReference type="AlphaFoldDB" id="A0A919RK93"/>
<evidence type="ECO:0000256" key="1">
    <source>
        <dbReference type="SAM" id="Phobius"/>
    </source>
</evidence>
<accession>A0A919RK93</accession>
<sequence>MSDESQRPTPESEPDDLPYIDPRDEPAEFGLTVGLVTAGAVIVAAITMFFGSPEAPGGVKWLLLGPIALMAGEVLVHELWWRRWWGLLPGAAVGLLVYFEGRHVAADILGVDWGHAAAYVLAWVLFAVVFVYASRWPQTNFSAEPRPGRPA</sequence>
<evidence type="ECO:0000313" key="3">
    <source>
        <dbReference type="Proteomes" id="UP000606172"/>
    </source>
</evidence>
<dbReference type="EMBL" id="BOOW01000022">
    <property type="protein sequence ID" value="GII93459.1"/>
    <property type="molecule type" value="Genomic_DNA"/>
</dbReference>
<keyword evidence="1" id="KW-0812">Transmembrane</keyword>
<keyword evidence="1" id="KW-0472">Membrane</keyword>
<gene>
    <name evidence="2" type="ORF">Ssi02_36900</name>
</gene>
<proteinExistence type="predicted"/>
<comment type="caution">
    <text evidence="2">The sequence shown here is derived from an EMBL/GenBank/DDBJ whole genome shotgun (WGS) entry which is preliminary data.</text>
</comment>
<evidence type="ECO:0000313" key="2">
    <source>
        <dbReference type="EMBL" id="GII93459.1"/>
    </source>
</evidence>
<keyword evidence="1" id="KW-1133">Transmembrane helix</keyword>